<proteinExistence type="predicted"/>
<reference evidence="2 3" key="1">
    <citation type="submission" date="2024-06" db="EMBL/GenBank/DDBJ databases">
        <title>Genomic Encyclopedia of Type Strains, Phase IV (KMG-IV): sequencing the most valuable type-strain genomes for metagenomic binning, comparative biology and taxonomic classification.</title>
        <authorList>
            <person name="Goeker M."/>
        </authorList>
    </citation>
    <scope>NUCLEOTIDE SEQUENCE [LARGE SCALE GENOMIC DNA]</scope>
    <source>
        <strain evidence="2 3">DSM 29388</strain>
    </source>
</reference>
<dbReference type="RefSeq" id="WP_354510719.1">
    <property type="nucleotide sequence ID" value="NZ_JBEPMO010000025.1"/>
</dbReference>
<keyword evidence="1" id="KW-1133">Transmembrane helix</keyword>
<keyword evidence="3" id="KW-1185">Reference proteome</keyword>
<feature type="transmembrane region" description="Helical" evidence="1">
    <location>
        <begin position="65"/>
        <end position="86"/>
    </location>
</feature>
<sequence length="156" mass="18769">MNIQTKNKLLNKFIWVLILLAFFLAFWPTKFIEINSFDVPTKYYVIGAVLLTVMVLFLIETKFDFLTIINTLWVFPICLLGLYVVFDSSNLSKIDFLFTKEIKEFGLETKNFENRKVHEFFVENDTIRYNERNREYEGDYRLFKSSLSENYYLKMK</sequence>
<accession>A0ABV2LWQ2</accession>
<evidence type="ECO:0000313" key="2">
    <source>
        <dbReference type="EMBL" id="MET3732985.1"/>
    </source>
</evidence>
<keyword evidence="1" id="KW-0472">Membrane</keyword>
<protein>
    <submittedName>
        <fullName evidence="2">Uncharacterized protein</fullName>
    </submittedName>
</protein>
<evidence type="ECO:0000256" key="1">
    <source>
        <dbReference type="SAM" id="Phobius"/>
    </source>
</evidence>
<feature type="transmembrane region" description="Helical" evidence="1">
    <location>
        <begin position="41"/>
        <end position="59"/>
    </location>
</feature>
<gene>
    <name evidence="2" type="ORF">ABID46_002577</name>
</gene>
<name>A0ABV2LWQ2_9FLAO</name>
<evidence type="ECO:0000313" key="3">
    <source>
        <dbReference type="Proteomes" id="UP001549146"/>
    </source>
</evidence>
<dbReference type="Proteomes" id="UP001549146">
    <property type="component" value="Unassembled WGS sequence"/>
</dbReference>
<dbReference type="EMBL" id="JBEPMO010000025">
    <property type="protein sequence ID" value="MET3732985.1"/>
    <property type="molecule type" value="Genomic_DNA"/>
</dbReference>
<feature type="transmembrane region" description="Helical" evidence="1">
    <location>
        <begin position="12"/>
        <end position="29"/>
    </location>
</feature>
<organism evidence="2 3">
    <name type="scientific">Moheibacter stercoris</name>
    <dbReference type="NCBI Taxonomy" id="1628251"/>
    <lineage>
        <taxon>Bacteria</taxon>
        <taxon>Pseudomonadati</taxon>
        <taxon>Bacteroidota</taxon>
        <taxon>Flavobacteriia</taxon>
        <taxon>Flavobacteriales</taxon>
        <taxon>Weeksellaceae</taxon>
        <taxon>Moheibacter</taxon>
    </lineage>
</organism>
<comment type="caution">
    <text evidence="2">The sequence shown here is derived from an EMBL/GenBank/DDBJ whole genome shotgun (WGS) entry which is preliminary data.</text>
</comment>
<keyword evidence="1" id="KW-0812">Transmembrane</keyword>